<proteinExistence type="predicted"/>
<feature type="region of interest" description="Disordered" evidence="1">
    <location>
        <begin position="55"/>
        <end position="168"/>
    </location>
</feature>
<accession>A0ABT5DGB8</accession>
<keyword evidence="3" id="KW-1185">Reference proteome</keyword>
<feature type="compositionally biased region" description="Basic residues" evidence="1">
    <location>
        <begin position="155"/>
        <end position="168"/>
    </location>
</feature>
<evidence type="ECO:0000313" key="3">
    <source>
        <dbReference type="Proteomes" id="UP001221838"/>
    </source>
</evidence>
<organism evidence="2 3">
    <name type="scientific">Stigmatella ashevillensis</name>
    <dbReference type="NCBI Taxonomy" id="2995309"/>
    <lineage>
        <taxon>Bacteria</taxon>
        <taxon>Pseudomonadati</taxon>
        <taxon>Myxococcota</taxon>
        <taxon>Myxococcia</taxon>
        <taxon>Myxococcales</taxon>
        <taxon>Cystobacterineae</taxon>
        <taxon>Archangiaceae</taxon>
        <taxon>Stigmatella</taxon>
    </lineage>
</organism>
<evidence type="ECO:0000313" key="2">
    <source>
        <dbReference type="EMBL" id="MDC0712175.1"/>
    </source>
</evidence>
<evidence type="ECO:0000256" key="1">
    <source>
        <dbReference type="SAM" id="MobiDB-lite"/>
    </source>
</evidence>
<gene>
    <name evidence="2" type="ORF">POL68_27155</name>
</gene>
<name>A0ABT5DGB8_9BACT</name>
<sequence>MATLRRGLVDKVKKAAARVSTRSAEVAAKAGTRGARAIVETTVAAVKTVDTIQKKLGRGSSKAAKLKQAVASKAPAAPKTATAPKAPTAPAQRVISTGPASASPSLPKQPRQAAPATPIEVPLGAGRDAGRKTMPAAAAKRTKAPKPGKAPKQVFKAKRGQKHIHTGR</sequence>
<feature type="compositionally biased region" description="Low complexity" evidence="1">
    <location>
        <begin position="73"/>
        <end position="91"/>
    </location>
</feature>
<dbReference type="RefSeq" id="WP_272142247.1">
    <property type="nucleotide sequence ID" value="NZ_JAQNDM010000002.1"/>
</dbReference>
<protein>
    <submittedName>
        <fullName evidence="2">Uncharacterized protein</fullName>
    </submittedName>
</protein>
<feature type="compositionally biased region" description="Polar residues" evidence="1">
    <location>
        <begin position="94"/>
        <end position="106"/>
    </location>
</feature>
<dbReference type="Proteomes" id="UP001221838">
    <property type="component" value="Unassembled WGS sequence"/>
</dbReference>
<comment type="caution">
    <text evidence="2">The sequence shown here is derived from an EMBL/GenBank/DDBJ whole genome shotgun (WGS) entry which is preliminary data.</text>
</comment>
<reference evidence="2 3" key="1">
    <citation type="submission" date="2022-11" db="EMBL/GenBank/DDBJ databases">
        <title>Minimal conservation of predation-associated metabolite biosynthetic gene clusters underscores biosynthetic potential of Myxococcota including descriptions for ten novel species: Archangium lansinium sp. nov., Myxococcus landrumus sp. nov., Nannocystis bai.</title>
        <authorList>
            <person name="Ahearne A."/>
            <person name="Stevens C."/>
            <person name="Dowd S."/>
        </authorList>
    </citation>
    <scope>NUCLEOTIDE SEQUENCE [LARGE SCALE GENOMIC DNA]</scope>
    <source>
        <strain evidence="2 3">NCWAL01</strain>
    </source>
</reference>
<dbReference type="EMBL" id="JAQNDM010000002">
    <property type="protein sequence ID" value="MDC0712175.1"/>
    <property type="molecule type" value="Genomic_DNA"/>
</dbReference>